<evidence type="ECO:0000313" key="1">
    <source>
        <dbReference type="EMBL" id="KAK3609613.1"/>
    </source>
</evidence>
<reference evidence="1" key="3">
    <citation type="submission" date="2023-05" db="EMBL/GenBank/DDBJ databases">
        <authorList>
            <person name="Smith C.H."/>
        </authorList>
    </citation>
    <scope>NUCLEOTIDE SEQUENCE</scope>
    <source>
        <strain evidence="1">CHS0354</strain>
        <tissue evidence="1">Mantle</tissue>
    </source>
</reference>
<sequence length="137" mass="16087">MEIRSYLLQQQGKYQQDTHAIRRSLRGEAEWIAVRLGPITLMDVTGHTFGSLTTFDELRVATRRIESEHKHRGDELNRTNRNTYLNMASTSTSQNKELSELRDHVQQNSASHVSNNQEHFRNQFRTDNTNKRKDLIY</sequence>
<reference evidence="1" key="1">
    <citation type="journal article" date="2021" name="Genome Biol. Evol.">
        <title>A High-Quality Reference Genome for a Parasitic Bivalve with Doubly Uniparental Inheritance (Bivalvia: Unionida).</title>
        <authorList>
            <person name="Smith C.H."/>
        </authorList>
    </citation>
    <scope>NUCLEOTIDE SEQUENCE</scope>
    <source>
        <strain evidence="1">CHS0354</strain>
    </source>
</reference>
<organism evidence="1 2">
    <name type="scientific">Potamilus streckersoni</name>
    <dbReference type="NCBI Taxonomy" id="2493646"/>
    <lineage>
        <taxon>Eukaryota</taxon>
        <taxon>Metazoa</taxon>
        <taxon>Spiralia</taxon>
        <taxon>Lophotrochozoa</taxon>
        <taxon>Mollusca</taxon>
        <taxon>Bivalvia</taxon>
        <taxon>Autobranchia</taxon>
        <taxon>Heteroconchia</taxon>
        <taxon>Palaeoheterodonta</taxon>
        <taxon>Unionida</taxon>
        <taxon>Unionoidea</taxon>
        <taxon>Unionidae</taxon>
        <taxon>Ambleminae</taxon>
        <taxon>Lampsilini</taxon>
        <taxon>Potamilus</taxon>
    </lineage>
</organism>
<dbReference type="AlphaFoldDB" id="A0AAE0WBX1"/>
<protein>
    <submittedName>
        <fullName evidence="1">Uncharacterized protein</fullName>
    </submittedName>
</protein>
<reference evidence="1" key="2">
    <citation type="journal article" date="2021" name="Genome Biol. Evol.">
        <title>Developing a high-quality reference genome for a parasitic bivalve with doubly uniparental inheritance (Bivalvia: Unionida).</title>
        <authorList>
            <person name="Smith C.H."/>
        </authorList>
    </citation>
    <scope>NUCLEOTIDE SEQUENCE</scope>
    <source>
        <strain evidence="1">CHS0354</strain>
        <tissue evidence="1">Mantle</tissue>
    </source>
</reference>
<gene>
    <name evidence="1" type="ORF">CHS0354_038614</name>
</gene>
<keyword evidence="2" id="KW-1185">Reference proteome</keyword>
<name>A0AAE0WBX1_9BIVA</name>
<accession>A0AAE0WBX1</accession>
<dbReference type="EMBL" id="JAEAOA010002242">
    <property type="protein sequence ID" value="KAK3609613.1"/>
    <property type="molecule type" value="Genomic_DNA"/>
</dbReference>
<dbReference type="Proteomes" id="UP001195483">
    <property type="component" value="Unassembled WGS sequence"/>
</dbReference>
<proteinExistence type="predicted"/>
<evidence type="ECO:0000313" key="2">
    <source>
        <dbReference type="Proteomes" id="UP001195483"/>
    </source>
</evidence>
<comment type="caution">
    <text evidence="1">The sequence shown here is derived from an EMBL/GenBank/DDBJ whole genome shotgun (WGS) entry which is preliminary data.</text>
</comment>